<evidence type="ECO:0000256" key="1">
    <source>
        <dbReference type="SAM" id="MobiDB-lite"/>
    </source>
</evidence>
<dbReference type="AlphaFoldDB" id="A0A922MKB5"/>
<comment type="caution">
    <text evidence="2">The sequence shown here is derived from an EMBL/GenBank/DDBJ whole genome shotgun (WGS) entry which is preliminary data.</text>
</comment>
<evidence type="ECO:0008006" key="4">
    <source>
        <dbReference type="Google" id="ProtNLM"/>
    </source>
</evidence>
<feature type="region of interest" description="Disordered" evidence="1">
    <location>
        <begin position="52"/>
        <end position="77"/>
    </location>
</feature>
<dbReference type="EMBL" id="JACEFF010000401">
    <property type="protein sequence ID" value="KAH9638367.1"/>
    <property type="molecule type" value="Genomic_DNA"/>
</dbReference>
<sequence length="248" mass="24830">MLPKYHQQFHHQNLFAGAGASPIEASLSSSLSSSLSTSLSSSLSGGLGAAALGAGSPGAGSPQRSSSSSSASPGAPARMYPYVSHHQQFGGSVPFSAGGGLSAADDKSCRYPTGVGGDPMVNFALGQHNGGAAVSAASASMAAAAQFYHQAAASAVSAASAATVDAMGAACSQPGSAQPLPDIPRYPWMSITAMDYFCDLSAMLAYKNVRADVGENSSREDKNIVAGACARAHKIKMADLSVADSYTS</sequence>
<reference evidence="2" key="1">
    <citation type="journal article" date="2021" name="G3 (Bethesda)">
        <title>Genome and transcriptome analysis of the beet armyworm Spodoptera exigua reveals targets for pest control. .</title>
        <authorList>
            <person name="Simon S."/>
            <person name="Breeschoten T."/>
            <person name="Jansen H.J."/>
            <person name="Dirks R.P."/>
            <person name="Schranz M.E."/>
            <person name="Ros V.I.D."/>
        </authorList>
    </citation>
    <scope>NUCLEOTIDE SEQUENCE</scope>
    <source>
        <strain evidence="2">TB_SE_WUR_2020</strain>
    </source>
</reference>
<dbReference type="Proteomes" id="UP000814243">
    <property type="component" value="Unassembled WGS sequence"/>
</dbReference>
<proteinExistence type="predicted"/>
<name>A0A922MKB5_SPOEX</name>
<evidence type="ECO:0000313" key="3">
    <source>
        <dbReference type="Proteomes" id="UP000814243"/>
    </source>
</evidence>
<organism evidence="2 3">
    <name type="scientific">Spodoptera exigua</name>
    <name type="common">Beet armyworm</name>
    <name type="synonym">Noctua fulgens</name>
    <dbReference type="NCBI Taxonomy" id="7107"/>
    <lineage>
        <taxon>Eukaryota</taxon>
        <taxon>Metazoa</taxon>
        <taxon>Ecdysozoa</taxon>
        <taxon>Arthropoda</taxon>
        <taxon>Hexapoda</taxon>
        <taxon>Insecta</taxon>
        <taxon>Pterygota</taxon>
        <taxon>Neoptera</taxon>
        <taxon>Endopterygota</taxon>
        <taxon>Lepidoptera</taxon>
        <taxon>Glossata</taxon>
        <taxon>Ditrysia</taxon>
        <taxon>Noctuoidea</taxon>
        <taxon>Noctuidae</taxon>
        <taxon>Amphipyrinae</taxon>
        <taxon>Spodoptera</taxon>
    </lineage>
</organism>
<evidence type="ECO:0000313" key="2">
    <source>
        <dbReference type="EMBL" id="KAH9638367.1"/>
    </source>
</evidence>
<accession>A0A922MKB5</accession>
<gene>
    <name evidence="2" type="ORF">HF086_006222</name>
</gene>
<protein>
    <recommendedName>
        <fullName evidence="4">Abdominal-A</fullName>
    </recommendedName>
</protein>